<protein>
    <submittedName>
        <fullName evidence="3">Uncharacterized protein</fullName>
    </submittedName>
</protein>
<dbReference type="Proteomes" id="UP000032141">
    <property type="component" value="Chromosome C6"/>
</dbReference>
<reference evidence="3 4" key="1">
    <citation type="journal article" date="2014" name="Genome Biol.">
        <title>Transcriptome and methylome profiling reveals relics of genome dominance in the mesopolyploid Brassica oleracea.</title>
        <authorList>
            <person name="Parkin I.A."/>
            <person name="Koh C."/>
            <person name="Tang H."/>
            <person name="Robinson S.J."/>
            <person name="Kagale S."/>
            <person name="Clarke W.E."/>
            <person name="Town C.D."/>
            <person name="Nixon J."/>
            <person name="Krishnakumar V."/>
            <person name="Bidwell S.L."/>
            <person name="Denoeud F."/>
            <person name="Belcram H."/>
            <person name="Links M.G."/>
            <person name="Just J."/>
            <person name="Clarke C."/>
            <person name="Bender T."/>
            <person name="Huebert T."/>
            <person name="Mason A.S."/>
            <person name="Pires J.C."/>
            <person name="Barker G."/>
            <person name="Moore J."/>
            <person name="Walley P.G."/>
            <person name="Manoli S."/>
            <person name="Batley J."/>
            <person name="Edwards D."/>
            <person name="Nelson M.N."/>
            <person name="Wang X."/>
            <person name="Paterson A.H."/>
            <person name="King G."/>
            <person name="Bancroft I."/>
            <person name="Chalhoub B."/>
            <person name="Sharpe A.G."/>
        </authorList>
    </citation>
    <scope>NUCLEOTIDE SEQUENCE</scope>
    <source>
        <strain evidence="3 4">cv. TO1000</strain>
    </source>
</reference>
<name>A0A0D3CYK9_BRAOL</name>
<feature type="transmembrane region" description="Helical" evidence="2">
    <location>
        <begin position="81"/>
        <end position="97"/>
    </location>
</feature>
<organism evidence="3 4">
    <name type="scientific">Brassica oleracea var. oleracea</name>
    <dbReference type="NCBI Taxonomy" id="109376"/>
    <lineage>
        <taxon>Eukaryota</taxon>
        <taxon>Viridiplantae</taxon>
        <taxon>Streptophyta</taxon>
        <taxon>Embryophyta</taxon>
        <taxon>Tracheophyta</taxon>
        <taxon>Spermatophyta</taxon>
        <taxon>Magnoliopsida</taxon>
        <taxon>eudicotyledons</taxon>
        <taxon>Gunneridae</taxon>
        <taxon>Pentapetalae</taxon>
        <taxon>rosids</taxon>
        <taxon>malvids</taxon>
        <taxon>Brassicales</taxon>
        <taxon>Brassicaceae</taxon>
        <taxon>Brassiceae</taxon>
        <taxon>Brassica</taxon>
    </lineage>
</organism>
<keyword evidence="2" id="KW-1133">Transmembrane helix</keyword>
<dbReference type="HOGENOM" id="CLU_2336576_0_0_1"/>
<feature type="region of interest" description="Disordered" evidence="1">
    <location>
        <begin position="27"/>
        <end position="57"/>
    </location>
</feature>
<accession>A0A0D3CYK9</accession>
<reference evidence="3" key="2">
    <citation type="submission" date="2015-03" db="UniProtKB">
        <authorList>
            <consortium name="EnsemblPlants"/>
        </authorList>
    </citation>
    <scope>IDENTIFICATION</scope>
</reference>
<evidence type="ECO:0000256" key="1">
    <source>
        <dbReference type="SAM" id="MobiDB-lite"/>
    </source>
</evidence>
<dbReference type="AlphaFoldDB" id="A0A0D3CYK9"/>
<dbReference type="EnsemblPlants" id="Bo6g103620.1">
    <property type="protein sequence ID" value="Bo6g103620.1"/>
    <property type="gene ID" value="Bo6g103620"/>
</dbReference>
<keyword evidence="4" id="KW-1185">Reference proteome</keyword>
<proteinExistence type="predicted"/>
<keyword evidence="2" id="KW-0812">Transmembrane</keyword>
<evidence type="ECO:0000256" key="2">
    <source>
        <dbReference type="SAM" id="Phobius"/>
    </source>
</evidence>
<keyword evidence="2" id="KW-0472">Membrane</keyword>
<dbReference type="Gramene" id="Bo6g103620.1">
    <property type="protein sequence ID" value="Bo6g103620.1"/>
    <property type="gene ID" value="Bo6g103620"/>
</dbReference>
<evidence type="ECO:0000313" key="3">
    <source>
        <dbReference type="EnsemblPlants" id="Bo6g103620.1"/>
    </source>
</evidence>
<sequence length="98" mass="10545">MDAARASPCGSPCNGLRSRVLQPTCKFRSGQGSNPGTDTPAGAPIPLDQSNLKSGSGEDEIWEDCRRLEVQDKGKSKDEEEILIIIIIIIIVIIVIIV</sequence>
<evidence type="ECO:0000313" key="4">
    <source>
        <dbReference type="Proteomes" id="UP000032141"/>
    </source>
</evidence>